<dbReference type="EMBL" id="ODYU01004868">
    <property type="protein sequence ID" value="SOQ45185.1"/>
    <property type="molecule type" value="Genomic_DNA"/>
</dbReference>
<evidence type="ECO:0000313" key="1">
    <source>
        <dbReference type="EMBL" id="SOQ45185.1"/>
    </source>
</evidence>
<protein>
    <submittedName>
        <fullName evidence="1">SFRICE_031241</fullName>
    </submittedName>
</protein>
<sequence>MKCRRVMLRLNWSDTTASQKTVVKQRLRCNSRFPNNPCPNPQKAGNVLVTLLARNNNLWISLIVAPCGNRARDTLHGSQLPSHHTNRAVNEIAGKRANGSPDDKQLKSLEKLEEVRNQRVVDESGIEKGGCREELNEF</sequence>
<proteinExistence type="predicted"/>
<accession>A0A2H1VWI3</accession>
<gene>
    <name evidence="1" type="ORF">SFRICE_031241</name>
</gene>
<dbReference type="AlphaFoldDB" id="A0A2H1VWI3"/>
<name>A0A2H1VWI3_SPOFR</name>
<reference evidence="1" key="1">
    <citation type="submission" date="2016-07" db="EMBL/GenBank/DDBJ databases">
        <authorList>
            <person name="Bretaudeau A."/>
        </authorList>
    </citation>
    <scope>NUCLEOTIDE SEQUENCE</scope>
    <source>
        <strain evidence="1">Rice</strain>
        <tissue evidence="1">Whole body</tissue>
    </source>
</reference>
<organism evidence="1">
    <name type="scientific">Spodoptera frugiperda</name>
    <name type="common">Fall armyworm</name>
    <dbReference type="NCBI Taxonomy" id="7108"/>
    <lineage>
        <taxon>Eukaryota</taxon>
        <taxon>Metazoa</taxon>
        <taxon>Ecdysozoa</taxon>
        <taxon>Arthropoda</taxon>
        <taxon>Hexapoda</taxon>
        <taxon>Insecta</taxon>
        <taxon>Pterygota</taxon>
        <taxon>Neoptera</taxon>
        <taxon>Endopterygota</taxon>
        <taxon>Lepidoptera</taxon>
        <taxon>Glossata</taxon>
        <taxon>Ditrysia</taxon>
        <taxon>Noctuoidea</taxon>
        <taxon>Noctuidae</taxon>
        <taxon>Amphipyrinae</taxon>
        <taxon>Spodoptera</taxon>
    </lineage>
</organism>